<dbReference type="Proteomes" id="UP000886653">
    <property type="component" value="Unassembled WGS sequence"/>
</dbReference>
<protein>
    <submittedName>
        <fullName evidence="1">Uncharacterized protein</fullName>
    </submittedName>
</protein>
<organism evidence="1 2">
    <name type="scientific">Cronartium quercuum f. sp. fusiforme G11</name>
    <dbReference type="NCBI Taxonomy" id="708437"/>
    <lineage>
        <taxon>Eukaryota</taxon>
        <taxon>Fungi</taxon>
        <taxon>Dikarya</taxon>
        <taxon>Basidiomycota</taxon>
        <taxon>Pucciniomycotina</taxon>
        <taxon>Pucciniomycetes</taxon>
        <taxon>Pucciniales</taxon>
        <taxon>Coleosporiaceae</taxon>
        <taxon>Cronartium</taxon>
    </lineage>
</organism>
<sequence length="353" mass="40646">MLEQVLKMIPDMLPISSAEQEVHDQLLPIAKTFMTGTTSVSQLPVKDIVIKSLTHCARNWESFESAFNRALNDNQFFTAIIDTELELTLNKIAEMSSDLAQELRRRTSRATWASTALDTLFRLDSTIKMEIQIQVYRLTSLLWPRVNSNNQLEKRMQETRQFFEKVVTIWREVYPGINLRNMPPFSFEYSLFKDEKVLRAVDCWTMISQWPAHPELSPNILGSFKTLVSGGQPENWYIKMGNTPTHVMTPMLTFMDNFVRKDMTMKSSALAKSLWEASAILYRIDDHLLGSLMSGSMKGTIEHRWGFYIESAKEAQKTQDSLSDTERRTILPFAQAVLDRAEKHPQIYGTRSS</sequence>
<keyword evidence="2" id="KW-1185">Reference proteome</keyword>
<evidence type="ECO:0000313" key="2">
    <source>
        <dbReference type="Proteomes" id="UP000886653"/>
    </source>
</evidence>
<name>A0A9P6T6J9_9BASI</name>
<accession>A0A9P6T6J9</accession>
<dbReference type="AlphaFoldDB" id="A0A9P6T6J9"/>
<gene>
    <name evidence="1" type="ORF">CROQUDRAFT_726564</name>
</gene>
<comment type="caution">
    <text evidence="1">The sequence shown here is derived from an EMBL/GenBank/DDBJ whole genome shotgun (WGS) entry which is preliminary data.</text>
</comment>
<evidence type="ECO:0000313" key="1">
    <source>
        <dbReference type="EMBL" id="KAG0139493.1"/>
    </source>
</evidence>
<reference evidence="1" key="1">
    <citation type="submission" date="2013-11" db="EMBL/GenBank/DDBJ databases">
        <title>Genome sequence of the fusiform rust pathogen reveals effectors for host alternation and coevolution with pine.</title>
        <authorList>
            <consortium name="DOE Joint Genome Institute"/>
            <person name="Smith K."/>
            <person name="Pendleton A."/>
            <person name="Kubisiak T."/>
            <person name="Anderson C."/>
            <person name="Salamov A."/>
            <person name="Aerts A."/>
            <person name="Riley R."/>
            <person name="Clum A."/>
            <person name="Lindquist E."/>
            <person name="Ence D."/>
            <person name="Campbell M."/>
            <person name="Kronenberg Z."/>
            <person name="Feau N."/>
            <person name="Dhillon B."/>
            <person name="Hamelin R."/>
            <person name="Burleigh J."/>
            <person name="Smith J."/>
            <person name="Yandell M."/>
            <person name="Nelson C."/>
            <person name="Grigoriev I."/>
            <person name="Davis J."/>
        </authorList>
    </citation>
    <scope>NUCLEOTIDE SEQUENCE</scope>
    <source>
        <strain evidence="1">G11</strain>
    </source>
</reference>
<dbReference type="EMBL" id="MU167577">
    <property type="protein sequence ID" value="KAG0139493.1"/>
    <property type="molecule type" value="Genomic_DNA"/>
</dbReference>
<proteinExistence type="predicted"/>